<proteinExistence type="predicted"/>
<dbReference type="InterPro" id="IPR001387">
    <property type="entry name" value="Cro/C1-type_HTH"/>
</dbReference>
<dbReference type="Pfam" id="PF01381">
    <property type="entry name" value="HTH_3"/>
    <property type="match status" value="1"/>
</dbReference>
<dbReference type="PROSITE" id="PS50943">
    <property type="entry name" value="HTH_CROC1"/>
    <property type="match status" value="1"/>
</dbReference>
<evidence type="ECO:0000313" key="2">
    <source>
        <dbReference type="EMBL" id="QCO04153.1"/>
    </source>
</evidence>
<dbReference type="InterPro" id="IPR010982">
    <property type="entry name" value="Lambda_DNA-bd_dom_sf"/>
</dbReference>
<keyword evidence="2" id="KW-0614">Plasmid</keyword>
<dbReference type="Proteomes" id="UP000298596">
    <property type="component" value="Plasmid p1"/>
</dbReference>
<dbReference type="Gene3D" id="1.10.260.40">
    <property type="entry name" value="lambda repressor-like DNA-binding domains"/>
    <property type="match status" value="1"/>
</dbReference>
<accession>A0A4D8Q3P8</accession>
<evidence type="ECO:0000313" key="3">
    <source>
        <dbReference type="Proteomes" id="UP000298596"/>
    </source>
</evidence>
<name>A0A4D8Q3P8_AZOBR</name>
<sequence length="137" mass="15164">MFGCDIHEPYATTKVVDRSTPHSVKPFHNGCCMLPSMGMLADRLRTAREAAGLSQTELARRAGVSQQTIDKIERGLSQRSRYIVEIAAELKVSAAYLRGMTDDPTPEPIRTRIEAELKSLPDDKLLQALQAIRALKA</sequence>
<dbReference type="AlphaFoldDB" id="A0A4D8Q3P8"/>
<dbReference type="EMBL" id="CP032331">
    <property type="protein sequence ID" value="QCO04153.1"/>
    <property type="molecule type" value="Genomic_DNA"/>
</dbReference>
<protein>
    <submittedName>
        <fullName evidence="2">XRE family transcriptional regulator</fullName>
    </submittedName>
</protein>
<gene>
    <name evidence="2" type="ORF">D3867_19520</name>
</gene>
<reference evidence="2 3" key="1">
    <citation type="submission" date="2018-09" db="EMBL/GenBank/DDBJ databases">
        <title>Whole genome based analysis of evolution and adaptive divergence in Indian and Brazilian strains of Azospirillum brasilense.</title>
        <authorList>
            <person name="Singh C."/>
            <person name="Tripathi A.K."/>
        </authorList>
    </citation>
    <scope>NUCLEOTIDE SEQUENCE [LARGE SCALE GENOMIC DNA]</scope>
    <source>
        <strain evidence="2 3">MTCC4036</strain>
        <plasmid evidence="2 3">p1</plasmid>
    </source>
</reference>
<evidence type="ECO:0000259" key="1">
    <source>
        <dbReference type="PROSITE" id="PS50943"/>
    </source>
</evidence>
<organism evidence="2 3">
    <name type="scientific">Azospirillum brasilense</name>
    <dbReference type="NCBI Taxonomy" id="192"/>
    <lineage>
        <taxon>Bacteria</taxon>
        <taxon>Pseudomonadati</taxon>
        <taxon>Pseudomonadota</taxon>
        <taxon>Alphaproteobacteria</taxon>
        <taxon>Rhodospirillales</taxon>
        <taxon>Azospirillaceae</taxon>
        <taxon>Azospirillum</taxon>
    </lineage>
</organism>
<dbReference type="SMART" id="SM00530">
    <property type="entry name" value="HTH_XRE"/>
    <property type="match status" value="1"/>
</dbReference>
<geneLocation type="plasmid" evidence="2">
    <name>p1</name>
</geneLocation>
<dbReference type="GO" id="GO:0003677">
    <property type="term" value="F:DNA binding"/>
    <property type="evidence" value="ECO:0007669"/>
    <property type="project" value="InterPro"/>
</dbReference>
<feature type="domain" description="HTH cro/C1-type" evidence="1">
    <location>
        <begin position="44"/>
        <end position="97"/>
    </location>
</feature>
<dbReference type="SUPFAM" id="SSF47413">
    <property type="entry name" value="lambda repressor-like DNA-binding domains"/>
    <property type="match status" value="1"/>
</dbReference>
<dbReference type="CDD" id="cd00093">
    <property type="entry name" value="HTH_XRE"/>
    <property type="match status" value="1"/>
</dbReference>